<dbReference type="PANTHER" id="PTHR46954">
    <property type="entry name" value="C2H2-TYPE DOMAIN-CONTAINING PROTEIN"/>
    <property type="match status" value="1"/>
</dbReference>
<sequence>MTTLSHDIAGLILPHDQYGSHLNADGKTIDVVLEKENFCKAGETLAEVWSSTVIDSFPVVAQYVEHSDFAAEENLDEKWCSLPVLQTQYACQIVRCNSIECCGQWRSNYIQIFPHRFLPAPVPFQHTSEGLEVAQTDNGSGAFMALFLKD</sequence>
<dbReference type="Proteomes" id="UP000663829">
    <property type="component" value="Unassembled WGS sequence"/>
</dbReference>
<reference evidence="1" key="1">
    <citation type="submission" date="2021-02" db="EMBL/GenBank/DDBJ databases">
        <authorList>
            <person name="Nowell W R."/>
        </authorList>
    </citation>
    <scope>NUCLEOTIDE SEQUENCE</scope>
</reference>
<dbReference type="EMBL" id="CAJOBC010007824">
    <property type="protein sequence ID" value="CAF3944341.1"/>
    <property type="molecule type" value="Genomic_DNA"/>
</dbReference>
<dbReference type="EMBL" id="CAJNOQ010007822">
    <property type="protein sequence ID" value="CAF1180010.1"/>
    <property type="molecule type" value="Genomic_DNA"/>
</dbReference>
<evidence type="ECO:0000313" key="1">
    <source>
        <dbReference type="EMBL" id="CAF1180010.1"/>
    </source>
</evidence>
<evidence type="ECO:0000313" key="3">
    <source>
        <dbReference type="Proteomes" id="UP000663829"/>
    </source>
</evidence>
<keyword evidence="3" id="KW-1185">Reference proteome</keyword>
<accession>A0A814UX65</accession>
<dbReference type="AlphaFoldDB" id="A0A814UX65"/>
<proteinExistence type="predicted"/>
<protein>
    <submittedName>
        <fullName evidence="1">Uncharacterized protein</fullName>
    </submittedName>
</protein>
<name>A0A814UX65_9BILA</name>
<gene>
    <name evidence="1" type="ORF">GPM918_LOCUS22650</name>
    <name evidence="2" type="ORF">SRO942_LOCUS22651</name>
</gene>
<dbReference type="PANTHER" id="PTHR46954:SF1">
    <property type="entry name" value="C2H2-TYPE DOMAIN-CONTAINING PROTEIN"/>
    <property type="match status" value="1"/>
</dbReference>
<dbReference type="Proteomes" id="UP000681722">
    <property type="component" value="Unassembled WGS sequence"/>
</dbReference>
<organism evidence="1 3">
    <name type="scientific">Didymodactylos carnosus</name>
    <dbReference type="NCBI Taxonomy" id="1234261"/>
    <lineage>
        <taxon>Eukaryota</taxon>
        <taxon>Metazoa</taxon>
        <taxon>Spiralia</taxon>
        <taxon>Gnathifera</taxon>
        <taxon>Rotifera</taxon>
        <taxon>Eurotatoria</taxon>
        <taxon>Bdelloidea</taxon>
        <taxon>Philodinida</taxon>
        <taxon>Philodinidae</taxon>
        <taxon>Didymodactylos</taxon>
    </lineage>
</organism>
<evidence type="ECO:0000313" key="2">
    <source>
        <dbReference type="EMBL" id="CAF3944341.1"/>
    </source>
</evidence>
<comment type="caution">
    <text evidence="1">The sequence shown here is derived from an EMBL/GenBank/DDBJ whole genome shotgun (WGS) entry which is preliminary data.</text>
</comment>
<dbReference type="OrthoDB" id="2433005at2759"/>